<keyword evidence="1" id="KW-0732">Signal</keyword>
<evidence type="ECO:0008006" key="6">
    <source>
        <dbReference type="Google" id="ProtNLM"/>
    </source>
</evidence>
<dbReference type="RefSeq" id="WP_104642885.1">
    <property type="nucleotide sequence ID" value="NZ_AQGW01000014.1"/>
</dbReference>
<protein>
    <recommendedName>
        <fullName evidence="6">Lipoprotein</fullName>
    </recommendedName>
</protein>
<dbReference type="Proteomes" id="UP000615003">
    <property type="component" value="Unassembled WGS sequence"/>
</dbReference>
<feature type="chain" id="PRO_5014449567" description="Lipoprotein" evidence="1">
    <location>
        <begin position="20"/>
        <end position="245"/>
    </location>
</feature>
<dbReference type="PROSITE" id="PS51257">
    <property type="entry name" value="PROKAR_LIPOPROTEIN"/>
    <property type="match status" value="1"/>
</dbReference>
<evidence type="ECO:0000313" key="2">
    <source>
        <dbReference type="EMBL" id="MBE0381241.1"/>
    </source>
</evidence>
<sequence length="245" mass="26891">MFKKCVMSAALILALCACNSETESDLVETKDIWAGFKLVSDGSITRVNAELNVNDISGSNVVLSDTDTLQAVVNSSVVTLKKDTDFLDVDYQAYINATDDNQLFDIIFGRSNGISASSNVELPLNFIILTPSNEQPFKIDSTLTLQLDGTDPNSTSYVELTSSCITLSNDSLIQSGTLELSSSHIEIPLENLDMFKNTQIDHSKSCNLTLSVIRERFGNIADEFTDQSYIKAQQSRAIKNMTLTF</sequence>
<reference evidence="2 5" key="1">
    <citation type="submission" date="2015-06" db="EMBL/GenBank/DDBJ databases">
        <title>Genome sequence of Pseudoalteromonas carrageenovora.</title>
        <authorList>
            <person name="Xie B.-B."/>
            <person name="Rong J.-C."/>
            <person name="Qin Q.-L."/>
            <person name="Zhang Y.-Z."/>
        </authorList>
    </citation>
    <scope>NUCLEOTIDE SEQUENCE [LARGE SCALE GENOMIC DNA]</scope>
    <source>
        <strain evidence="2 5">IAM 12662</strain>
    </source>
</reference>
<dbReference type="GeneID" id="93663941"/>
<dbReference type="Proteomes" id="UP000238288">
    <property type="component" value="Chromosome PCAR9a"/>
</dbReference>
<name>A0A2K4XAD5_PSEVC</name>
<dbReference type="OrthoDB" id="6292764at2"/>
<reference evidence="3 4" key="2">
    <citation type="submission" date="2017-11" db="EMBL/GenBank/DDBJ databases">
        <authorList>
            <person name="Han C.G."/>
        </authorList>
    </citation>
    <scope>NUCLEOTIDE SEQUENCE [LARGE SCALE GENOMIC DNA]</scope>
    <source>
        <strain evidence="4">ATCC 43555</strain>
        <strain evidence="3">ATCC43555</strain>
    </source>
</reference>
<dbReference type="EMBL" id="AQGW01000014">
    <property type="protein sequence ID" value="MBE0381241.1"/>
    <property type="molecule type" value="Genomic_DNA"/>
</dbReference>
<organism evidence="3 4">
    <name type="scientific">Pseudoalteromonas carrageenovora IAM 12662</name>
    <dbReference type="NCBI Taxonomy" id="1314868"/>
    <lineage>
        <taxon>Bacteria</taxon>
        <taxon>Pseudomonadati</taxon>
        <taxon>Pseudomonadota</taxon>
        <taxon>Gammaproteobacteria</taxon>
        <taxon>Alteromonadales</taxon>
        <taxon>Pseudoalteromonadaceae</taxon>
        <taxon>Pseudoalteromonas</taxon>
    </lineage>
</organism>
<evidence type="ECO:0000313" key="5">
    <source>
        <dbReference type="Proteomes" id="UP000615003"/>
    </source>
</evidence>
<keyword evidence="5" id="KW-1185">Reference proteome</keyword>
<feature type="signal peptide" evidence="1">
    <location>
        <begin position="1"/>
        <end position="19"/>
    </location>
</feature>
<dbReference type="AlphaFoldDB" id="A0A2K4XAD5"/>
<accession>A0A2K4XAD5</accession>
<evidence type="ECO:0000313" key="3">
    <source>
        <dbReference type="EMBL" id="SOU41275.1"/>
    </source>
</evidence>
<evidence type="ECO:0000313" key="4">
    <source>
        <dbReference type="Proteomes" id="UP000238288"/>
    </source>
</evidence>
<proteinExistence type="predicted"/>
<gene>
    <name evidence="3" type="ORF">PCAR9_A30447</name>
    <name evidence="2" type="ORF">PCARR_a2979</name>
</gene>
<evidence type="ECO:0000256" key="1">
    <source>
        <dbReference type="SAM" id="SignalP"/>
    </source>
</evidence>
<dbReference type="EMBL" id="LT965928">
    <property type="protein sequence ID" value="SOU41275.1"/>
    <property type="molecule type" value="Genomic_DNA"/>
</dbReference>